<evidence type="ECO:0000313" key="1">
    <source>
        <dbReference type="EMBL" id="GAB0191980.1"/>
    </source>
</evidence>
<proteinExistence type="predicted"/>
<dbReference type="AlphaFoldDB" id="A0ABC9X2T0"/>
<reference evidence="1 2" key="1">
    <citation type="submission" date="2024-06" db="EMBL/GenBank/DDBJ databases">
        <title>The draft genome of Grus japonensis, version 3.</title>
        <authorList>
            <person name="Nabeshima K."/>
            <person name="Suzuki S."/>
            <person name="Onuma M."/>
        </authorList>
    </citation>
    <scope>NUCLEOTIDE SEQUENCE [LARGE SCALE GENOMIC DNA]</scope>
    <source>
        <strain evidence="1 2">451A</strain>
    </source>
</reference>
<gene>
    <name evidence="1" type="ORF">GRJ2_001663300</name>
</gene>
<sequence>MKGWLSFPPVVELVPRVKLATVGRRAGGKEKGLTDKAKSCAGGAGEIAKAMEELFHSTLLTRSVPAAAEWLVLQKRSSYASERCGKEIEGCDLQQWGFFLLEREAELRFVPTL</sequence>
<keyword evidence="2" id="KW-1185">Reference proteome</keyword>
<organism evidence="1 2">
    <name type="scientific">Grus japonensis</name>
    <name type="common">Japanese crane</name>
    <name type="synonym">Red-crowned crane</name>
    <dbReference type="NCBI Taxonomy" id="30415"/>
    <lineage>
        <taxon>Eukaryota</taxon>
        <taxon>Metazoa</taxon>
        <taxon>Chordata</taxon>
        <taxon>Craniata</taxon>
        <taxon>Vertebrata</taxon>
        <taxon>Euteleostomi</taxon>
        <taxon>Archelosauria</taxon>
        <taxon>Archosauria</taxon>
        <taxon>Dinosauria</taxon>
        <taxon>Saurischia</taxon>
        <taxon>Theropoda</taxon>
        <taxon>Coelurosauria</taxon>
        <taxon>Aves</taxon>
        <taxon>Neognathae</taxon>
        <taxon>Neoaves</taxon>
        <taxon>Gruiformes</taxon>
        <taxon>Gruidae</taxon>
        <taxon>Grus</taxon>
    </lineage>
</organism>
<accession>A0ABC9X2T0</accession>
<evidence type="ECO:0000313" key="2">
    <source>
        <dbReference type="Proteomes" id="UP001623348"/>
    </source>
</evidence>
<dbReference type="EMBL" id="BAAFJT010000007">
    <property type="protein sequence ID" value="GAB0191980.1"/>
    <property type="molecule type" value="Genomic_DNA"/>
</dbReference>
<comment type="caution">
    <text evidence="1">The sequence shown here is derived from an EMBL/GenBank/DDBJ whole genome shotgun (WGS) entry which is preliminary data.</text>
</comment>
<dbReference type="Proteomes" id="UP001623348">
    <property type="component" value="Unassembled WGS sequence"/>
</dbReference>
<name>A0ABC9X2T0_GRUJA</name>
<protein>
    <submittedName>
        <fullName evidence="1">Uncharacterized protein</fullName>
    </submittedName>
</protein>